<dbReference type="GO" id="GO:0003676">
    <property type="term" value="F:nucleic acid binding"/>
    <property type="evidence" value="ECO:0007669"/>
    <property type="project" value="InterPro"/>
</dbReference>
<evidence type="ECO:0000259" key="4">
    <source>
        <dbReference type="SMART" id="SM00479"/>
    </source>
</evidence>
<dbReference type="Proteomes" id="UP000198305">
    <property type="component" value="Unassembled WGS sequence"/>
</dbReference>
<dbReference type="InterPro" id="IPR047201">
    <property type="entry name" value="ERI-1_3'hExo-like"/>
</dbReference>
<evidence type="ECO:0000313" key="5">
    <source>
        <dbReference type="EMBL" id="SNS01364.1"/>
    </source>
</evidence>
<dbReference type="EMBL" id="FZOA01000011">
    <property type="protein sequence ID" value="SNS01364.1"/>
    <property type="molecule type" value="Genomic_DNA"/>
</dbReference>
<dbReference type="GO" id="GO:0000175">
    <property type="term" value="F:3'-5'-RNA exonuclease activity"/>
    <property type="evidence" value="ECO:0007669"/>
    <property type="project" value="InterPro"/>
</dbReference>
<dbReference type="GO" id="GO:0006259">
    <property type="term" value="P:DNA metabolic process"/>
    <property type="evidence" value="ECO:0007669"/>
    <property type="project" value="UniProtKB-ARBA"/>
</dbReference>
<keyword evidence="6" id="KW-1185">Reference proteome</keyword>
<dbReference type="OrthoDB" id="4563729at2"/>
<protein>
    <submittedName>
        <fullName evidence="5">Inhibitor of the KinA pathway to sporulation, predicted exonuclease</fullName>
    </submittedName>
</protein>
<evidence type="ECO:0000256" key="1">
    <source>
        <dbReference type="ARBA" id="ARBA00022722"/>
    </source>
</evidence>
<dbReference type="InterPro" id="IPR051274">
    <property type="entry name" value="3-5_Exoribonuclease"/>
</dbReference>
<evidence type="ECO:0000313" key="6">
    <source>
        <dbReference type="Proteomes" id="UP000198305"/>
    </source>
</evidence>
<reference evidence="6" key="1">
    <citation type="submission" date="2017-06" db="EMBL/GenBank/DDBJ databases">
        <authorList>
            <person name="Varghese N."/>
            <person name="Submissions S."/>
        </authorList>
    </citation>
    <scope>NUCLEOTIDE SEQUENCE [LARGE SCALE GENOMIC DNA]</scope>
    <source>
        <strain evidence="6">Ca-68</strain>
    </source>
</reference>
<evidence type="ECO:0000256" key="3">
    <source>
        <dbReference type="ARBA" id="ARBA00022839"/>
    </source>
</evidence>
<feature type="domain" description="Exonuclease" evidence="4">
    <location>
        <begin position="11"/>
        <end position="184"/>
    </location>
</feature>
<proteinExistence type="predicted"/>
<organism evidence="5 6">
    <name type="scientific">Methylobacillus rhizosphaerae</name>
    <dbReference type="NCBI Taxonomy" id="551994"/>
    <lineage>
        <taxon>Bacteria</taxon>
        <taxon>Pseudomonadati</taxon>
        <taxon>Pseudomonadota</taxon>
        <taxon>Betaproteobacteria</taxon>
        <taxon>Nitrosomonadales</taxon>
        <taxon>Methylophilaceae</taxon>
        <taxon>Methylobacillus</taxon>
    </lineage>
</organism>
<dbReference type="AlphaFoldDB" id="A0A239B2A1"/>
<dbReference type="InterPro" id="IPR012337">
    <property type="entry name" value="RNaseH-like_sf"/>
</dbReference>
<dbReference type="PANTHER" id="PTHR23044">
    <property type="entry name" value="3'-5' EXONUCLEASE ERI1-RELATED"/>
    <property type="match status" value="1"/>
</dbReference>
<dbReference type="SUPFAM" id="SSF53098">
    <property type="entry name" value="Ribonuclease H-like"/>
    <property type="match status" value="1"/>
</dbReference>
<keyword evidence="1" id="KW-0540">Nuclease</keyword>
<gene>
    <name evidence="5" type="ORF">SAMN05192560_2226</name>
</gene>
<dbReference type="InterPro" id="IPR013520">
    <property type="entry name" value="Ribonucl_H"/>
</dbReference>
<accession>A0A239B2A1</accession>
<dbReference type="SMART" id="SM00479">
    <property type="entry name" value="EXOIII"/>
    <property type="match status" value="1"/>
</dbReference>
<name>A0A239B2A1_9PROT</name>
<sequence length="184" mass="20913">MLHDNPEKCALILVIDLEATCCDQGTISPEQMEIIEVGAVWAKPTGEVIDTFQRFVQPQERPQLTSFCQSLTHIEQTSIDTATHWPKVATELAEFSRRYSGECWGSWGAYDRRQIERECVRHSIENPLVGFSHINLKATFAKARKIKQVGMATALNIVELKLEGDHHRALMDAQNIARLLPWSR</sequence>
<evidence type="ECO:0000256" key="2">
    <source>
        <dbReference type="ARBA" id="ARBA00022801"/>
    </source>
</evidence>
<dbReference type="CDD" id="cd06133">
    <property type="entry name" value="ERI-1_3'hExo_like"/>
    <property type="match status" value="1"/>
</dbReference>
<dbReference type="Gene3D" id="3.30.420.10">
    <property type="entry name" value="Ribonuclease H-like superfamily/Ribonuclease H"/>
    <property type="match status" value="1"/>
</dbReference>
<dbReference type="Pfam" id="PF00929">
    <property type="entry name" value="RNase_T"/>
    <property type="match status" value="1"/>
</dbReference>
<keyword evidence="2" id="KW-0378">Hydrolase</keyword>
<keyword evidence="3 5" id="KW-0269">Exonuclease</keyword>
<dbReference type="InterPro" id="IPR036397">
    <property type="entry name" value="RNaseH_sf"/>
</dbReference>
<dbReference type="PANTHER" id="PTHR23044:SF61">
    <property type="entry name" value="3'-5' EXORIBONUCLEASE 1-RELATED"/>
    <property type="match status" value="1"/>
</dbReference>